<name>A0ABQ5TTC6_9GAMM</name>
<organism evidence="7 8">
    <name type="scientific">Methylophaga thalassica</name>
    <dbReference type="NCBI Taxonomy" id="40223"/>
    <lineage>
        <taxon>Bacteria</taxon>
        <taxon>Pseudomonadati</taxon>
        <taxon>Pseudomonadota</taxon>
        <taxon>Gammaproteobacteria</taxon>
        <taxon>Thiotrichales</taxon>
        <taxon>Piscirickettsiaceae</taxon>
        <taxon>Methylophaga</taxon>
    </lineage>
</organism>
<sequence>MSVLFSPIDIGPLKLKNRLIIAPMCQYSAEDGQAQDWHTIHLGQLALSGAGLLILEAAAVCAEGRITYGDLGLWDDTTASALAKTLTAIRKYSNIPMGIQLAHAGRKASTQKPWHGGAPISPEDKNGWQVIAPSALPFHEDGTVPLAASQDDIAAIVQQFVEAAKRAADLGFEVIEVHAAHGYLLHEFLSPLSNQRQDEFGGSLENRMRLTLDVFSAVRACVPENIVVGVRISATDWVPGGWDVEQSTTLAIELDKLNCHYLHVSSGGLSPQQEIPVEAGYQVPLAEAIKPYISMPVIAVGLITEPHQAEQILADERADAIAMARGILYNPHWAWQAAVELDGMVEAPAQYLRSEPHGQKGHLTEMDLSKNT</sequence>
<evidence type="ECO:0000313" key="7">
    <source>
        <dbReference type="EMBL" id="GLP99431.1"/>
    </source>
</evidence>
<evidence type="ECO:0000313" key="8">
    <source>
        <dbReference type="Proteomes" id="UP001161423"/>
    </source>
</evidence>
<dbReference type="InterPro" id="IPR013785">
    <property type="entry name" value="Aldolase_TIM"/>
</dbReference>
<keyword evidence="5" id="KW-0560">Oxidoreductase</keyword>
<evidence type="ECO:0000256" key="4">
    <source>
        <dbReference type="ARBA" id="ARBA00022857"/>
    </source>
</evidence>
<gene>
    <name evidence="7" type="primary">frp</name>
    <name evidence="7" type="ORF">GCM10007891_12850</name>
</gene>
<dbReference type="RefSeq" id="WP_284722809.1">
    <property type="nucleotide sequence ID" value="NZ_BSND01000004.1"/>
</dbReference>
<comment type="caution">
    <text evidence="7">The sequence shown here is derived from an EMBL/GenBank/DDBJ whole genome shotgun (WGS) entry which is preliminary data.</text>
</comment>
<evidence type="ECO:0000259" key="6">
    <source>
        <dbReference type="Pfam" id="PF00724"/>
    </source>
</evidence>
<protein>
    <submittedName>
        <fullName evidence="7">Oxidoreductase</fullName>
    </submittedName>
</protein>
<accession>A0ABQ5TTC6</accession>
<dbReference type="InterPro" id="IPR044152">
    <property type="entry name" value="YqjM-like"/>
</dbReference>
<dbReference type="Proteomes" id="UP001161423">
    <property type="component" value="Unassembled WGS sequence"/>
</dbReference>
<evidence type="ECO:0000256" key="2">
    <source>
        <dbReference type="ARBA" id="ARBA00022630"/>
    </source>
</evidence>
<comment type="cofactor">
    <cofactor evidence="1">
        <name>FMN</name>
        <dbReference type="ChEBI" id="CHEBI:58210"/>
    </cofactor>
</comment>
<dbReference type="Gene3D" id="3.20.20.70">
    <property type="entry name" value="Aldolase class I"/>
    <property type="match status" value="1"/>
</dbReference>
<dbReference type="PANTHER" id="PTHR43303:SF4">
    <property type="entry name" value="NADPH DEHYDROGENASE C23G7.10C-RELATED"/>
    <property type="match status" value="1"/>
</dbReference>
<dbReference type="Pfam" id="PF00724">
    <property type="entry name" value="Oxidored_FMN"/>
    <property type="match status" value="1"/>
</dbReference>
<keyword evidence="4" id="KW-0521">NADP</keyword>
<reference evidence="7" key="2">
    <citation type="submission" date="2023-01" db="EMBL/GenBank/DDBJ databases">
        <title>Draft genome sequence of Methylophaga thalassica strain NBRC 102424.</title>
        <authorList>
            <person name="Sun Q."/>
            <person name="Mori K."/>
        </authorList>
    </citation>
    <scope>NUCLEOTIDE SEQUENCE</scope>
    <source>
        <strain evidence="7">NBRC 102424</strain>
    </source>
</reference>
<reference evidence="7" key="1">
    <citation type="journal article" date="2014" name="Int. J. Syst. Evol. Microbiol.">
        <title>Complete genome of a new Firmicutes species belonging to the dominant human colonic microbiota ('Ruminococcus bicirculans') reveals two chromosomes and a selective capacity to utilize plant glucans.</title>
        <authorList>
            <consortium name="NISC Comparative Sequencing Program"/>
            <person name="Wegmann U."/>
            <person name="Louis P."/>
            <person name="Goesmann A."/>
            <person name="Henrissat B."/>
            <person name="Duncan S.H."/>
            <person name="Flint H.J."/>
        </authorList>
    </citation>
    <scope>NUCLEOTIDE SEQUENCE</scope>
    <source>
        <strain evidence="7">NBRC 102424</strain>
    </source>
</reference>
<keyword evidence="3" id="KW-0288">FMN</keyword>
<dbReference type="InterPro" id="IPR001155">
    <property type="entry name" value="OxRdtase_FMN_N"/>
</dbReference>
<dbReference type="PANTHER" id="PTHR43303">
    <property type="entry name" value="NADPH DEHYDROGENASE C23G7.10C-RELATED"/>
    <property type="match status" value="1"/>
</dbReference>
<proteinExistence type="predicted"/>
<evidence type="ECO:0000256" key="3">
    <source>
        <dbReference type="ARBA" id="ARBA00022643"/>
    </source>
</evidence>
<feature type="domain" description="NADH:flavin oxidoreductase/NADH oxidase N-terminal" evidence="6">
    <location>
        <begin position="4"/>
        <end position="338"/>
    </location>
</feature>
<dbReference type="SUPFAM" id="SSF51395">
    <property type="entry name" value="FMN-linked oxidoreductases"/>
    <property type="match status" value="1"/>
</dbReference>
<dbReference type="CDD" id="cd02932">
    <property type="entry name" value="OYE_YqiM_FMN"/>
    <property type="match status" value="1"/>
</dbReference>
<dbReference type="EMBL" id="BSND01000004">
    <property type="protein sequence ID" value="GLP99431.1"/>
    <property type="molecule type" value="Genomic_DNA"/>
</dbReference>
<evidence type="ECO:0000256" key="1">
    <source>
        <dbReference type="ARBA" id="ARBA00001917"/>
    </source>
</evidence>
<evidence type="ECO:0000256" key="5">
    <source>
        <dbReference type="ARBA" id="ARBA00023002"/>
    </source>
</evidence>
<keyword evidence="8" id="KW-1185">Reference proteome</keyword>
<keyword evidence="2" id="KW-0285">Flavoprotein</keyword>